<keyword evidence="6" id="KW-0813">Transport</keyword>
<keyword evidence="5 7" id="KW-0472">Membrane</keyword>
<evidence type="ECO:0000256" key="7">
    <source>
        <dbReference type="SAM" id="Phobius"/>
    </source>
</evidence>
<comment type="caution">
    <text evidence="9">The sequence shown here is derived from an EMBL/GenBank/DDBJ whole genome shotgun (WGS) entry which is preliminary data.</text>
</comment>
<feature type="domain" description="MotA/TolQ/ExbB proton channel" evidence="8">
    <location>
        <begin position="100"/>
        <end position="221"/>
    </location>
</feature>
<reference evidence="9" key="1">
    <citation type="submission" date="2021-02" db="EMBL/GenBank/DDBJ databases">
        <title>Natronogracilivirga saccharolytica gen. nov. sp. nov. a new anaerobic, haloalkiliphilic carbohydrate-fermenting bacterium from soda lake and proposing of Cyclonatronumiaceae fam. nov. in the phylum Balneolaeota.</title>
        <authorList>
            <person name="Zhilina T.N."/>
            <person name="Sorokin D.Y."/>
            <person name="Zavarzina D.G."/>
            <person name="Toshchakov S.V."/>
            <person name="Kublanov I.V."/>
        </authorList>
    </citation>
    <scope>NUCLEOTIDE SEQUENCE</scope>
    <source>
        <strain evidence="9">Z-1702</strain>
    </source>
</reference>
<dbReference type="Proteomes" id="UP000673975">
    <property type="component" value="Unassembled WGS sequence"/>
</dbReference>
<evidence type="ECO:0000313" key="9">
    <source>
        <dbReference type="EMBL" id="MBP3191540.1"/>
    </source>
</evidence>
<evidence type="ECO:0000256" key="1">
    <source>
        <dbReference type="ARBA" id="ARBA00004651"/>
    </source>
</evidence>
<dbReference type="RefSeq" id="WP_210510152.1">
    <property type="nucleotide sequence ID" value="NZ_JAFIDN010000002.1"/>
</dbReference>
<dbReference type="EMBL" id="JAFIDN010000002">
    <property type="protein sequence ID" value="MBP3191540.1"/>
    <property type="molecule type" value="Genomic_DNA"/>
</dbReference>
<evidence type="ECO:0000313" key="10">
    <source>
        <dbReference type="Proteomes" id="UP000673975"/>
    </source>
</evidence>
<dbReference type="Pfam" id="PF01618">
    <property type="entry name" value="MotA_ExbB"/>
    <property type="match status" value="1"/>
</dbReference>
<protein>
    <submittedName>
        <fullName evidence="9">MotA/TolQ/ExbB proton channel family protein</fullName>
    </submittedName>
</protein>
<dbReference type="PANTHER" id="PTHR30625">
    <property type="entry name" value="PROTEIN TOLQ"/>
    <property type="match status" value="1"/>
</dbReference>
<proteinExistence type="inferred from homology"/>
<dbReference type="GO" id="GO:0017038">
    <property type="term" value="P:protein import"/>
    <property type="evidence" value="ECO:0007669"/>
    <property type="project" value="TreeGrafter"/>
</dbReference>
<feature type="transmembrane region" description="Helical" evidence="7">
    <location>
        <begin position="142"/>
        <end position="165"/>
    </location>
</feature>
<evidence type="ECO:0000256" key="3">
    <source>
        <dbReference type="ARBA" id="ARBA00022692"/>
    </source>
</evidence>
<dbReference type="InterPro" id="IPR050790">
    <property type="entry name" value="ExbB/TolQ_transport"/>
</dbReference>
<organism evidence="9 10">
    <name type="scientific">Natronogracilivirga saccharolytica</name>
    <dbReference type="NCBI Taxonomy" id="2812953"/>
    <lineage>
        <taxon>Bacteria</taxon>
        <taxon>Pseudomonadati</taxon>
        <taxon>Balneolota</taxon>
        <taxon>Balneolia</taxon>
        <taxon>Balneolales</taxon>
        <taxon>Cyclonatronaceae</taxon>
        <taxon>Natronogracilivirga</taxon>
    </lineage>
</organism>
<dbReference type="PANTHER" id="PTHR30625:SF17">
    <property type="entry name" value="TOLQ-RELATED"/>
    <property type="match status" value="1"/>
</dbReference>
<comment type="subcellular location">
    <subcellularLocation>
        <location evidence="1">Cell membrane</location>
        <topology evidence="1">Multi-pass membrane protein</topology>
    </subcellularLocation>
    <subcellularLocation>
        <location evidence="6">Membrane</location>
        <topology evidence="6">Multi-pass membrane protein</topology>
    </subcellularLocation>
</comment>
<evidence type="ECO:0000256" key="6">
    <source>
        <dbReference type="RuleBase" id="RU004057"/>
    </source>
</evidence>
<dbReference type="AlphaFoldDB" id="A0A8J7UTP0"/>
<keyword evidence="3 7" id="KW-0812">Transmembrane</keyword>
<name>A0A8J7UTP0_9BACT</name>
<gene>
    <name evidence="9" type="ORF">NATSA_02570</name>
</gene>
<sequence length="245" mass="27369">MTSVSLYLSVLLFQNGIAEDTLEALTATSEEISYLQMLSEGGFVMIPITLLSLLAIYVIAERWRVLSNSVMDNQRFLDSLEDMLKKGEMRQALQYCDDMDKPFSRIMKQGIKRLGRPIQDIDDAIKNAGKREVHFLEKKMDWLATIAGVAPLLGFLGTVTGMIQAFMQIQTLEGNVNPSVLAGGIWEALITTASGLAVGIIAYGFYNYLLGRMNRMIFDLEDSSTEFIELLQKPANKKEQQGIPQ</sequence>
<evidence type="ECO:0000259" key="8">
    <source>
        <dbReference type="Pfam" id="PF01618"/>
    </source>
</evidence>
<comment type="similarity">
    <text evidence="6">Belongs to the exbB/tolQ family.</text>
</comment>
<keyword evidence="4 7" id="KW-1133">Transmembrane helix</keyword>
<feature type="transmembrane region" description="Helical" evidence="7">
    <location>
        <begin position="42"/>
        <end position="60"/>
    </location>
</feature>
<keyword evidence="6" id="KW-0653">Protein transport</keyword>
<feature type="transmembrane region" description="Helical" evidence="7">
    <location>
        <begin position="185"/>
        <end position="206"/>
    </location>
</feature>
<dbReference type="InterPro" id="IPR002898">
    <property type="entry name" value="MotA_ExbB_proton_chnl"/>
</dbReference>
<evidence type="ECO:0000256" key="4">
    <source>
        <dbReference type="ARBA" id="ARBA00022989"/>
    </source>
</evidence>
<evidence type="ECO:0000256" key="2">
    <source>
        <dbReference type="ARBA" id="ARBA00022475"/>
    </source>
</evidence>
<accession>A0A8J7UTP0</accession>
<keyword evidence="2" id="KW-1003">Cell membrane</keyword>
<evidence type="ECO:0000256" key="5">
    <source>
        <dbReference type="ARBA" id="ARBA00023136"/>
    </source>
</evidence>
<dbReference type="GO" id="GO:0005886">
    <property type="term" value="C:plasma membrane"/>
    <property type="evidence" value="ECO:0007669"/>
    <property type="project" value="UniProtKB-SubCell"/>
</dbReference>
<keyword evidence="10" id="KW-1185">Reference proteome</keyword>